<evidence type="ECO:0000313" key="3">
    <source>
        <dbReference type="Proteomes" id="UP000030121"/>
    </source>
</evidence>
<protein>
    <submittedName>
        <fullName evidence="2">Uncharacterized protein</fullName>
    </submittedName>
</protein>
<dbReference type="AlphaFoldDB" id="A0A0A2MEC8"/>
<evidence type="ECO:0000313" key="2">
    <source>
        <dbReference type="EMBL" id="KGO90619.1"/>
    </source>
</evidence>
<feature type="transmembrane region" description="Helical" evidence="1">
    <location>
        <begin position="120"/>
        <end position="139"/>
    </location>
</feature>
<keyword evidence="1" id="KW-0472">Membrane</keyword>
<evidence type="ECO:0000256" key="1">
    <source>
        <dbReference type="SAM" id="Phobius"/>
    </source>
</evidence>
<accession>A0A0A2MEC8</accession>
<keyword evidence="3" id="KW-1185">Reference proteome</keyword>
<dbReference type="EMBL" id="JRLW01000001">
    <property type="protein sequence ID" value="KGO90619.1"/>
    <property type="molecule type" value="Genomic_DNA"/>
</dbReference>
<dbReference type="RefSeq" id="WP_026979715.1">
    <property type="nucleotide sequence ID" value="NZ_AUCZ01000004.1"/>
</dbReference>
<comment type="caution">
    <text evidence="2">The sequence shown here is derived from an EMBL/GenBank/DDBJ whole genome shotgun (WGS) entry which is preliminary data.</text>
</comment>
<reference evidence="2 3" key="1">
    <citation type="submission" date="2013-09" db="EMBL/GenBank/DDBJ databases">
        <authorList>
            <person name="Zeng Z."/>
            <person name="Chen C."/>
        </authorList>
    </citation>
    <scope>NUCLEOTIDE SEQUENCE [LARGE SCALE GENOMIC DNA]</scope>
    <source>
        <strain evidence="2 3">GH29-5</strain>
    </source>
</reference>
<sequence>MKRIFLIILLLLLSVNFGYKAIRYLSFGKTTGKVVAFEFFTSKVVTRSRSGGENVSYETYRTPIVEAQIKGTTKRFTREDWDNRYLGLDSNDKVTVLIDEKTDELYLNSLFLFWFTERDLLYGLLILIFGTMLLGLVLPERKPKIRTWK</sequence>
<keyword evidence="1" id="KW-1133">Transmembrane helix</keyword>
<dbReference type="Proteomes" id="UP000030121">
    <property type="component" value="Unassembled WGS sequence"/>
</dbReference>
<name>A0A0A2MEC8_9FLAO</name>
<proteinExistence type="predicted"/>
<organism evidence="2 3">
    <name type="scientific">Flavobacterium suncheonense GH29-5 = DSM 17707</name>
    <dbReference type="NCBI Taxonomy" id="1121899"/>
    <lineage>
        <taxon>Bacteria</taxon>
        <taxon>Pseudomonadati</taxon>
        <taxon>Bacteroidota</taxon>
        <taxon>Flavobacteriia</taxon>
        <taxon>Flavobacteriales</taxon>
        <taxon>Flavobacteriaceae</taxon>
        <taxon>Flavobacterium</taxon>
    </lineage>
</organism>
<keyword evidence="1" id="KW-0812">Transmembrane</keyword>
<dbReference type="STRING" id="1121899.GCA_000430025_00956"/>
<gene>
    <name evidence="2" type="ORF">Q764_00410</name>
</gene>